<evidence type="ECO:0000256" key="3">
    <source>
        <dbReference type="ARBA" id="ARBA00023002"/>
    </source>
</evidence>
<evidence type="ECO:0000256" key="5">
    <source>
        <dbReference type="ARBA" id="ARBA00023284"/>
    </source>
</evidence>
<protein>
    <recommendedName>
        <fullName evidence="6">Pyridine nucleotide-disulphide oxidoreductase dimerisation domain-containing protein</fullName>
    </recommendedName>
</protein>
<dbReference type="EMBL" id="CAJJDP010000131">
    <property type="protein sequence ID" value="CAD8204084.1"/>
    <property type="molecule type" value="Genomic_DNA"/>
</dbReference>
<dbReference type="OrthoDB" id="5956163at2759"/>
<keyword evidence="4" id="KW-1015">Disulfide bond</keyword>
<dbReference type="GO" id="GO:0005739">
    <property type="term" value="C:mitochondrion"/>
    <property type="evidence" value="ECO:0007669"/>
    <property type="project" value="TreeGrafter"/>
</dbReference>
<evidence type="ECO:0000256" key="4">
    <source>
        <dbReference type="ARBA" id="ARBA00023157"/>
    </source>
</evidence>
<proteinExistence type="inferred from homology"/>
<keyword evidence="8" id="KW-1185">Reference proteome</keyword>
<comment type="similarity">
    <text evidence="2">Belongs to the class-I pyridine nucleotide-disulfide oxidoreductase family.</text>
</comment>
<keyword evidence="3" id="KW-0560">Oxidoreductase</keyword>
<name>A0A8S1XW57_PAROT</name>
<evidence type="ECO:0000256" key="2">
    <source>
        <dbReference type="ARBA" id="ARBA00007532"/>
    </source>
</evidence>
<dbReference type="PANTHER" id="PTHR42737:SF6">
    <property type="entry name" value="THIOREDOXIN-DISULFIDE REDUCTASE"/>
    <property type="match status" value="1"/>
</dbReference>
<dbReference type="Pfam" id="PF02852">
    <property type="entry name" value="Pyr_redox_dim"/>
    <property type="match status" value="1"/>
</dbReference>
<feature type="domain" description="Pyridine nucleotide-disulphide oxidoreductase dimerisation" evidence="6">
    <location>
        <begin position="18"/>
        <end position="110"/>
    </location>
</feature>
<dbReference type="GO" id="GO:0034599">
    <property type="term" value="P:cellular response to oxidative stress"/>
    <property type="evidence" value="ECO:0007669"/>
    <property type="project" value="TreeGrafter"/>
</dbReference>
<comment type="caution">
    <text evidence="7">The sequence shown here is derived from an EMBL/GenBank/DDBJ whole genome shotgun (WGS) entry which is preliminary data.</text>
</comment>
<sequence>MIKIFQNQLHILKLKTKTHYTSSCLGLSEEKQLKIHGRENLKIFENVFKPVNWNISARNASICQGKLIVRKVNEQIVKFHYIGLEAAEMTQCFTVAIRIGAKKSDFYSNCLNSSISGRVIYNQITYRRWCK</sequence>
<keyword evidence="5" id="KW-0676">Redox-active center</keyword>
<evidence type="ECO:0000259" key="6">
    <source>
        <dbReference type="Pfam" id="PF02852"/>
    </source>
</evidence>
<dbReference type="GO" id="GO:0006749">
    <property type="term" value="P:glutathione metabolic process"/>
    <property type="evidence" value="ECO:0007669"/>
    <property type="project" value="TreeGrafter"/>
</dbReference>
<evidence type="ECO:0000313" key="7">
    <source>
        <dbReference type="EMBL" id="CAD8204084.1"/>
    </source>
</evidence>
<dbReference type="GO" id="GO:0045454">
    <property type="term" value="P:cell redox homeostasis"/>
    <property type="evidence" value="ECO:0007669"/>
    <property type="project" value="InterPro"/>
</dbReference>
<organism evidence="7 8">
    <name type="scientific">Paramecium octaurelia</name>
    <dbReference type="NCBI Taxonomy" id="43137"/>
    <lineage>
        <taxon>Eukaryota</taxon>
        <taxon>Sar</taxon>
        <taxon>Alveolata</taxon>
        <taxon>Ciliophora</taxon>
        <taxon>Intramacronucleata</taxon>
        <taxon>Oligohymenophorea</taxon>
        <taxon>Peniculida</taxon>
        <taxon>Parameciidae</taxon>
        <taxon>Paramecium</taxon>
    </lineage>
</organism>
<accession>A0A8S1XW57</accession>
<dbReference type="GO" id="GO:0004362">
    <property type="term" value="F:glutathione-disulfide reductase (NADPH) activity"/>
    <property type="evidence" value="ECO:0007669"/>
    <property type="project" value="TreeGrafter"/>
</dbReference>
<dbReference type="GO" id="GO:0050660">
    <property type="term" value="F:flavin adenine dinucleotide binding"/>
    <property type="evidence" value="ECO:0007669"/>
    <property type="project" value="InterPro"/>
</dbReference>
<evidence type="ECO:0000313" key="8">
    <source>
        <dbReference type="Proteomes" id="UP000683925"/>
    </source>
</evidence>
<dbReference type="InterPro" id="IPR004099">
    <property type="entry name" value="Pyr_nucl-diS_OxRdtase_dimer"/>
</dbReference>
<dbReference type="Proteomes" id="UP000683925">
    <property type="component" value="Unassembled WGS sequence"/>
</dbReference>
<dbReference type="PANTHER" id="PTHR42737">
    <property type="entry name" value="GLUTATHIONE REDUCTASE"/>
    <property type="match status" value="1"/>
</dbReference>
<comment type="cofactor">
    <cofactor evidence="1">
        <name>FAD</name>
        <dbReference type="ChEBI" id="CHEBI:57692"/>
    </cofactor>
</comment>
<dbReference type="InterPro" id="IPR046952">
    <property type="entry name" value="GSHR/TRXR-like"/>
</dbReference>
<dbReference type="GO" id="GO:0005829">
    <property type="term" value="C:cytosol"/>
    <property type="evidence" value="ECO:0007669"/>
    <property type="project" value="TreeGrafter"/>
</dbReference>
<dbReference type="AlphaFoldDB" id="A0A8S1XW57"/>
<gene>
    <name evidence="7" type="ORF">POCTA_138.1.T1310179</name>
</gene>
<reference evidence="7" key="1">
    <citation type="submission" date="2021-01" db="EMBL/GenBank/DDBJ databases">
        <authorList>
            <consortium name="Genoscope - CEA"/>
            <person name="William W."/>
        </authorList>
    </citation>
    <scope>NUCLEOTIDE SEQUENCE</scope>
</reference>
<evidence type="ECO:0000256" key="1">
    <source>
        <dbReference type="ARBA" id="ARBA00001974"/>
    </source>
</evidence>